<proteinExistence type="predicted"/>
<accession>A0A8T3C5M2</accession>
<reference evidence="1" key="1">
    <citation type="journal article" date="2022" name="Front. Genet.">
        <title>Chromosome-Scale Assembly of the Dendrobium nobile Genome Provides Insights Into the Molecular Mechanism of the Biosynthesis of the Medicinal Active Ingredient of Dendrobium.</title>
        <authorList>
            <person name="Xu Q."/>
            <person name="Niu S.-C."/>
            <person name="Li K.-L."/>
            <person name="Zheng P.-J."/>
            <person name="Zhang X.-J."/>
            <person name="Jia Y."/>
            <person name="Liu Y."/>
            <person name="Niu Y.-X."/>
            <person name="Yu L.-H."/>
            <person name="Chen D.-F."/>
            <person name="Zhang G.-Q."/>
        </authorList>
    </citation>
    <scope>NUCLEOTIDE SEQUENCE</scope>
    <source>
        <tissue evidence="1">Leaf</tissue>
    </source>
</reference>
<dbReference type="AlphaFoldDB" id="A0A8T3C5M2"/>
<name>A0A8T3C5M2_DENNO</name>
<sequence length="61" mass="7072">MVEWTTTHMRFCFIGISSPKFSVIDLRLRESLRGLSHLLLCENYTGILFTVEVGVIRGEWI</sequence>
<gene>
    <name evidence="1" type="ORF">KFK09_001733</name>
</gene>
<evidence type="ECO:0000313" key="2">
    <source>
        <dbReference type="Proteomes" id="UP000829196"/>
    </source>
</evidence>
<protein>
    <submittedName>
        <fullName evidence="1">Uncharacterized protein</fullName>
    </submittedName>
</protein>
<dbReference type="EMBL" id="JAGYWB010000002">
    <property type="protein sequence ID" value="KAI0529186.1"/>
    <property type="molecule type" value="Genomic_DNA"/>
</dbReference>
<dbReference type="Proteomes" id="UP000829196">
    <property type="component" value="Unassembled WGS sequence"/>
</dbReference>
<comment type="caution">
    <text evidence="1">The sequence shown here is derived from an EMBL/GenBank/DDBJ whole genome shotgun (WGS) entry which is preliminary data.</text>
</comment>
<evidence type="ECO:0000313" key="1">
    <source>
        <dbReference type="EMBL" id="KAI0529186.1"/>
    </source>
</evidence>
<keyword evidence="2" id="KW-1185">Reference proteome</keyword>
<organism evidence="1 2">
    <name type="scientific">Dendrobium nobile</name>
    <name type="common">Orchid</name>
    <dbReference type="NCBI Taxonomy" id="94219"/>
    <lineage>
        <taxon>Eukaryota</taxon>
        <taxon>Viridiplantae</taxon>
        <taxon>Streptophyta</taxon>
        <taxon>Embryophyta</taxon>
        <taxon>Tracheophyta</taxon>
        <taxon>Spermatophyta</taxon>
        <taxon>Magnoliopsida</taxon>
        <taxon>Liliopsida</taxon>
        <taxon>Asparagales</taxon>
        <taxon>Orchidaceae</taxon>
        <taxon>Epidendroideae</taxon>
        <taxon>Malaxideae</taxon>
        <taxon>Dendrobiinae</taxon>
        <taxon>Dendrobium</taxon>
    </lineage>
</organism>